<dbReference type="EMBL" id="CP020472">
    <property type="protein sequence ID" value="ARD22792.1"/>
    <property type="molecule type" value="Genomic_DNA"/>
</dbReference>
<evidence type="ECO:0000259" key="9">
    <source>
        <dbReference type="PROSITE" id="PS50893"/>
    </source>
</evidence>
<name>A0ABN4YHV1_9GAMM</name>
<comment type="subcellular location">
    <subcellularLocation>
        <location evidence="8">Cell inner membrane</location>
        <topology evidence="8">Peripheral membrane protein</topology>
    </subcellularLocation>
</comment>
<evidence type="ECO:0000256" key="7">
    <source>
        <dbReference type="ARBA" id="ARBA00023136"/>
    </source>
</evidence>
<reference evidence="10 11" key="1">
    <citation type="submission" date="2017-03" db="EMBL/GenBank/DDBJ databases">
        <title>Genome sequencing of Shewanella japonica KCTC 22435.</title>
        <authorList>
            <person name="Kim K.M."/>
        </authorList>
    </citation>
    <scope>NUCLEOTIDE SEQUENCE [LARGE SCALE GENOMIC DNA]</scope>
    <source>
        <strain evidence="10 11">KCTC 22435</strain>
    </source>
</reference>
<keyword evidence="5 8" id="KW-0067">ATP-binding</keyword>
<dbReference type="InterPro" id="IPR011924">
    <property type="entry name" value="LolD_lipo_ATP-bd"/>
</dbReference>
<evidence type="ECO:0000256" key="5">
    <source>
        <dbReference type="ARBA" id="ARBA00022840"/>
    </source>
</evidence>
<dbReference type="InterPro" id="IPR003439">
    <property type="entry name" value="ABC_transporter-like_ATP-bd"/>
</dbReference>
<dbReference type="RefSeq" id="WP_080916003.1">
    <property type="nucleotide sequence ID" value="NZ_CP020472.1"/>
</dbReference>
<dbReference type="InterPro" id="IPR027417">
    <property type="entry name" value="P-loop_NTPase"/>
</dbReference>
<dbReference type="PANTHER" id="PTHR24220:SF689">
    <property type="entry name" value="LIPOPROTEIN-RELEASING SYSTEM ATP-BINDING PROTEIN LOLD"/>
    <property type="match status" value="1"/>
</dbReference>
<evidence type="ECO:0000313" key="11">
    <source>
        <dbReference type="Proteomes" id="UP000191820"/>
    </source>
</evidence>
<keyword evidence="2 8" id="KW-1003">Cell membrane</keyword>
<evidence type="ECO:0000256" key="8">
    <source>
        <dbReference type="RuleBase" id="RU367068"/>
    </source>
</evidence>
<keyword evidence="10" id="KW-0449">Lipoprotein</keyword>
<evidence type="ECO:0000256" key="4">
    <source>
        <dbReference type="ARBA" id="ARBA00022741"/>
    </source>
</evidence>
<dbReference type="NCBIfam" id="TIGR02211">
    <property type="entry name" value="LolD_lipo_ex"/>
    <property type="match status" value="1"/>
</dbReference>
<dbReference type="InterPro" id="IPR017911">
    <property type="entry name" value="MacB-like_ATP-bd"/>
</dbReference>
<dbReference type="SMART" id="SM00382">
    <property type="entry name" value="AAA"/>
    <property type="match status" value="1"/>
</dbReference>
<keyword evidence="4 8" id="KW-0547">Nucleotide-binding</keyword>
<accession>A0ABN4YHV1</accession>
<comment type="similarity">
    <text evidence="8">Belongs to the ABC transporter superfamily. Lipoprotein translocase (TC 3.A.1.125) family.</text>
</comment>
<comment type="subunit">
    <text evidence="8">The complex is composed of two ATP-binding proteins (LolD) and two transmembrane proteins (LolC and LolE).</text>
</comment>
<dbReference type="GO" id="GO:0005524">
    <property type="term" value="F:ATP binding"/>
    <property type="evidence" value="ECO:0007669"/>
    <property type="project" value="UniProtKB-KW"/>
</dbReference>
<keyword evidence="6 8" id="KW-1278">Translocase</keyword>
<protein>
    <recommendedName>
        <fullName evidence="8">Lipoprotein-releasing system ATP-binding protein LolD</fullName>
        <ecNumber evidence="8">7.6.2.-</ecNumber>
    </recommendedName>
</protein>
<dbReference type="EC" id="7.6.2.-" evidence="8"/>
<feature type="domain" description="ABC transporter" evidence="9">
    <location>
        <begin position="9"/>
        <end position="242"/>
    </location>
</feature>
<dbReference type="SUPFAM" id="SSF52540">
    <property type="entry name" value="P-loop containing nucleoside triphosphate hydrolases"/>
    <property type="match status" value="1"/>
</dbReference>
<evidence type="ECO:0000256" key="2">
    <source>
        <dbReference type="ARBA" id="ARBA00022475"/>
    </source>
</evidence>
<organism evidence="10 11">
    <name type="scientific">Shewanella japonica</name>
    <dbReference type="NCBI Taxonomy" id="93973"/>
    <lineage>
        <taxon>Bacteria</taxon>
        <taxon>Pseudomonadati</taxon>
        <taxon>Pseudomonadota</taxon>
        <taxon>Gammaproteobacteria</taxon>
        <taxon>Alteromonadales</taxon>
        <taxon>Shewanellaceae</taxon>
        <taxon>Shewanella</taxon>
    </lineage>
</organism>
<evidence type="ECO:0000256" key="3">
    <source>
        <dbReference type="ARBA" id="ARBA00022519"/>
    </source>
</evidence>
<dbReference type="InterPro" id="IPR003593">
    <property type="entry name" value="AAA+_ATPase"/>
</dbReference>
<dbReference type="Pfam" id="PF00005">
    <property type="entry name" value="ABC_tran"/>
    <property type="match status" value="1"/>
</dbReference>
<dbReference type="Proteomes" id="UP000191820">
    <property type="component" value="Chromosome"/>
</dbReference>
<dbReference type="Gene3D" id="3.40.50.300">
    <property type="entry name" value="P-loop containing nucleotide triphosphate hydrolases"/>
    <property type="match status" value="1"/>
</dbReference>
<evidence type="ECO:0000256" key="6">
    <source>
        <dbReference type="ARBA" id="ARBA00022967"/>
    </source>
</evidence>
<keyword evidence="3 8" id="KW-0997">Cell inner membrane</keyword>
<dbReference type="PROSITE" id="PS00211">
    <property type="entry name" value="ABC_TRANSPORTER_1"/>
    <property type="match status" value="1"/>
</dbReference>
<evidence type="ECO:0000256" key="1">
    <source>
        <dbReference type="ARBA" id="ARBA00022448"/>
    </source>
</evidence>
<dbReference type="InterPro" id="IPR015854">
    <property type="entry name" value="ABC_transpr_LolD-like"/>
</dbReference>
<dbReference type="PANTHER" id="PTHR24220">
    <property type="entry name" value="IMPORT ATP-BINDING PROTEIN"/>
    <property type="match status" value="1"/>
</dbReference>
<dbReference type="InterPro" id="IPR017871">
    <property type="entry name" value="ABC_transporter-like_CS"/>
</dbReference>
<sequence>MNEKTSVILQVSQVCKQFHDGETTTKVLSNVDLSVYKGEQLAIVGSSGSGKSTLLHIMGTLDIPTSGEVTLDGENLYTLSASRQAEIRNQDLGFIYQFHHLLPEFSAIENVAMPAFIQGRDKKQTLQEAQALLERVGLGHRLQHIPAQLSGGERQRVAIARALINKPKLVLADEPTGNLDASSGDSVYELIRELAHQLGTAFVVVTHDYKLAAKMDRQLTMKDGVLQDMADISVQPTAADKH</sequence>
<gene>
    <name evidence="8" type="primary">lolD</name>
    <name evidence="10" type="ORF">SJ2017_2502</name>
</gene>
<evidence type="ECO:0000313" key="10">
    <source>
        <dbReference type="EMBL" id="ARD22792.1"/>
    </source>
</evidence>
<keyword evidence="7 8" id="KW-0472">Membrane</keyword>
<dbReference type="CDD" id="cd03255">
    <property type="entry name" value="ABC_MJ0796_LolCDE_FtsE"/>
    <property type="match status" value="1"/>
</dbReference>
<dbReference type="PROSITE" id="PS50893">
    <property type="entry name" value="ABC_TRANSPORTER_2"/>
    <property type="match status" value="1"/>
</dbReference>
<keyword evidence="1 8" id="KW-0813">Transport</keyword>
<keyword evidence="11" id="KW-1185">Reference proteome</keyword>
<proteinExistence type="inferred from homology"/>
<comment type="function">
    <text evidence="8">Part of the ABC transporter complex LolCDE involved in the translocation of mature outer membrane-directed lipoproteins, from the inner membrane to the periplasmic chaperone, LolA. Responsible for the formation of the LolA-lipoprotein complex in an ATP-dependent manner.</text>
</comment>